<dbReference type="EMBL" id="JADYXP020000005">
    <property type="protein sequence ID" value="KAL0124363.1"/>
    <property type="molecule type" value="Genomic_DNA"/>
</dbReference>
<gene>
    <name evidence="4" type="ORF">PUN28_006293</name>
</gene>
<keyword evidence="5" id="KW-1185">Reference proteome</keyword>
<accession>A0AAW2G8L9</accession>
<evidence type="ECO:0000256" key="3">
    <source>
        <dbReference type="ARBA" id="ARBA00023235"/>
    </source>
</evidence>
<sequence length="363" mass="41720">MNAMMIFKSMRTSEFAAMFRACCRSYTIESHATAQKTAIVHPYRQIHPWKSEDEFMRSLLKNVIYNEGGIIAVNKPYGIPIRSVKPNTNLETPAYTIVGAVNYSLQDALPYLAKELDVPILIPCLGTDKYMSGVYVFGTSDEVCKNIELGRRRTYGKYRKYWVVTTRVPNEIQGKYHLGIAQKKSELGNQKPIILTQWSNNAVKRDEVKIMNIDFKVLSNSTHNLSSLIEIISSTRKWNGMRLFASTMLYSPILGDNIYGSRVQNIMGTWLRVDPFADSCWQKPKLNNELLNLLNMTPSQQEIIPTHIHLRQVHLIYGKEKKDLIIEAPLEDPFDWTCKQLKFKIPDEVKNIDVDNEKQAVHM</sequence>
<keyword evidence="3" id="KW-0413">Isomerase</keyword>
<dbReference type="InterPro" id="IPR020103">
    <property type="entry name" value="PsdUridine_synth_cat_dom_sf"/>
</dbReference>
<dbReference type="GO" id="GO:0003723">
    <property type="term" value="F:RNA binding"/>
    <property type="evidence" value="ECO:0007669"/>
    <property type="project" value="InterPro"/>
</dbReference>
<name>A0AAW2G8L9_9HYME</name>
<dbReference type="GO" id="GO:0001522">
    <property type="term" value="P:pseudouridine synthesis"/>
    <property type="evidence" value="ECO:0007669"/>
    <property type="project" value="InterPro"/>
</dbReference>
<evidence type="ECO:0000256" key="2">
    <source>
        <dbReference type="ARBA" id="ARBA00010876"/>
    </source>
</evidence>
<proteinExistence type="inferred from homology"/>
<dbReference type="GO" id="GO:0009982">
    <property type="term" value="F:pseudouridine synthase activity"/>
    <property type="evidence" value="ECO:0007669"/>
    <property type="project" value="InterPro"/>
</dbReference>
<evidence type="ECO:0000313" key="4">
    <source>
        <dbReference type="EMBL" id="KAL0124363.1"/>
    </source>
</evidence>
<evidence type="ECO:0000256" key="1">
    <source>
        <dbReference type="ARBA" id="ARBA00001166"/>
    </source>
</evidence>
<dbReference type="Proteomes" id="UP001430953">
    <property type="component" value="Unassembled WGS sequence"/>
</dbReference>
<organism evidence="4 5">
    <name type="scientific">Cardiocondyla obscurior</name>
    <dbReference type="NCBI Taxonomy" id="286306"/>
    <lineage>
        <taxon>Eukaryota</taxon>
        <taxon>Metazoa</taxon>
        <taxon>Ecdysozoa</taxon>
        <taxon>Arthropoda</taxon>
        <taxon>Hexapoda</taxon>
        <taxon>Insecta</taxon>
        <taxon>Pterygota</taxon>
        <taxon>Neoptera</taxon>
        <taxon>Endopterygota</taxon>
        <taxon>Hymenoptera</taxon>
        <taxon>Apocrita</taxon>
        <taxon>Aculeata</taxon>
        <taxon>Formicoidea</taxon>
        <taxon>Formicidae</taxon>
        <taxon>Myrmicinae</taxon>
        <taxon>Cardiocondyla</taxon>
    </lineage>
</organism>
<protein>
    <submittedName>
        <fullName evidence="4">Uncharacterized protein</fullName>
    </submittedName>
</protein>
<dbReference type="AlphaFoldDB" id="A0AAW2G8L9"/>
<dbReference type="Gene3D" id="3.30.2350.10">
    <property type="entry name" value="Pseudouridine synthase"/>
    <property type="match status" value="1"/>
</dbReference>
<evidence type="ECO:0000313" key="5">
    <source>
        <dbReference type="Proteomes" id="UP001430953"/>
    </source>
</evidence>
<comment type="caution">
    <text evidence="4">The sequence shown here is derived from an EMBL/GenBank/DDBJ whole genome shotgun (WGS) entry which is preliminary data.</text>
</comment>
<dbReference type="PANTHER" id="PTHR21600">
    <property type="entry name" value="MITOCHONDRIAL RNA PSEUDOURIDINE SYNTHASE"/>
    <property type="match status" value="1"/>
</dbReference>
<comment type="similarity">
    <text evidence="2">Belongs to the pseudouridine synthase RluA family.</text>
</comment>
<dbReference type="InterPro" id="IPR050188">
    <property type="entry name" value="RluA_PseudoU_synthase"/>
</dbReference>
<dbReference type="PANTHER" id="PTHR21600:SF83">
    <property type="entry name" value="PSEUDOURIDYLATE SYNTHASE RPUSD4, MITOCHONDRIAL"/>
    <property type="match status" value="1"/>
</dbReference>
<comment type="catalytic activity">
    <reaction evidence="1">
        <text>a uridine in mRNA = a pseudouridine in mRNA</text>
        <dbReference type="Rhea" id="RHEA:56644"/>
        <dbReference type="Rhea" id="RHEA-COMP:14658"/>
        <dbReference type="Rhea" id="RHEA-COMP:14659"/>
        <dbReference type="ChEBI" id="CHEBI:65314"/>
        <dbReference type="ChEBI" id="CHEBI:65315"/>
    </reaction>
</comment>
<dbReference type="SUPFAM" id="SSF55120">
    <property type="entry name" value="Pseudouridine synthase"/>
    <property type="match status" value="1"/>
</dbReference>
<reference evidence="4 5" key="1">
    <citation type="submission" date="2023-03" db="EMBL/GenBank/DDBJ databases">
        <title>High recombination rates correlate with genetic variation in Cardiocondyla obscurior ants.</title>
        <authorList>
            <person name="Errbii M."/>
        </authorList>
    </citation>
    <scope>NUCLEOTIDE SEQUENCE [LARGE SCALE GENOMIC DNA]</scope>
    <source>
        <strain evidence="4">Alpha-2009</strain>
        <tissue evidence="4">Whole body</tissue>
    </source>
</reference>